<comment type="subcellular location">
    <subcellularLocation>
        <location evidence="1">Membrane</location>
        <topology evidence="1">Multi-pass membrane protein</topology>
    </subcellularLocation>
</comment>
<sequence>MRRQDDLEIENPNEVDAQTITNNNLNSNGTTSLKTVFNGLNALSGVGILSIPYALSSGGGLSLVIFFFIAGCTFYTGLLIRRCMDMDPNISSYPDIGERAFGPKGRILVSIVIYVELFLVATGFLIIEGDNLHKLFPELKYKIAGHVLGGRGSFIFIATLVVLPTVWLDDMSSLSYISATGIIAFFILIGSVLWAGAFDGIGFHEKGKLFDYKGIPTRAEHRSVRSVLDIGRPPNRHRRFVGK</sequence>
<dbReference type="GO" id="GO:0031090">
    <property type="term" value="C:organelle membrane"/>
    <property type="evidence" value="ECO:0007669"/>
    <property type="project" value="UniProtKB-ARBA"/>
</dbReference>
<feature type="domain" description="Amino acid transporter transmembrane" evidence="7">
    <location>
        <begin position="30"/>
        <end position="192"/>
    </location>
</feature>
<accession>A0ABD3CHH7</accession>
<feature type="transmembrane region" description="Helical" evidence="6">
    <location>
        <begin position="174"/>
        <end position="197"/>
    </location>
</feature>
<dbReference type="EMBL" id="JAVIJP010000034">
    <property type="protein sequence ID" value="KAL3629368.1"/>
    <property type="molecule type" value="Genomic_DNA"/>
</dbReference>
<organism evidence="8 9">
    <name type="scientific">Castilleja foliolosa</name>
    <dbReference type="NCBI Taxonomy" id="1961234"/>
    <lineage>
        <taxon>Eukaryota</taxon>
        <taxon>Viridiplantae</taxon>
        <taxon>Streptophyta</taxon>
        <taxon>Embryophyta</taxon>
        <taxon>Tracheophyta</taxon>
        <taxon>Spermatophyta</taxon>
        <taxon>Magnoliopsida</taxon>
        <taxon>eudicotyledons</taxon>
        <taxon>Gunneridae</taxon>
        <taxon>Pentapetalae</taxon>
        <taxon>asterids</taxon>
        <taxon>lamiids</taxon>
        <taxon>Lamiales</taxon>
        <taxon>Orobanchaceae</taxon>
        <taxon>Pedicularideae</taxon>
        <taxon>Castillejinae</taxon>
        <taxon>Castilleja</taxon>
    </lineage>
</organism>
<proteinExistence type="predicted"/>
<dbReference type="PANTHER" id="PTHR22950">
    <property type="entry name" value="AMINO ACID TRANSPORTER"/>
    <property type="match status" value="1"/>
</dbReference>
<keyword evidence="4 6" id="KW-1133">Transmembrane helix</keyword>
<evidence type="ECO:0000256" key="6">
    <source>
        <dbReference type="SAM" id="Phobius"/>
    </source>
</evidence>
<feature type="transmembrane region" description="Helical" evidence="6">
    <location>
        <begin position="36"/>
        <end position="55"/>
    </location>
</feature>
<feature type="transmembrane region" description="Helical" evidence="6">
    <location>
        <begin position="147"/>
        <end position="167"/>
    </location>
</feature>
<feature type="transmembrane region" description="Helical" evidence="6">
    <location>
        <begin position="61"/>
        <end position="80"/>
    </location>
</feature>
<dbReference type="GO" id="GO:0006865">
    <property type="term" value="P:amino acid transport"/>
    <property type="evidence" value="ECO:0007669"/>
    <property type="project" value="UniProtKB-KW"/>
</dbReference>
<dbReference type="PANTHER" id="PTHR22950:SF705">
    <property type="entry name" value="AMINO ACID TRANSPORTER AVT1I-LIKE"/>
    <property type="match status" value="1"/>
</dbReference>
<keyword evidence="3" id="KW-0029">Amino-acid transport</keyword>
<evidence type="ECO:0000256" key="5">
    <source>
        <dbReference type="ARBA" id="ARBA00023136"/>
    </source>
</evidence>
<dbReference type="AlphaFoldDB" id="A0ABD3CHH7"/>
<dbReference type="Proteomes" id="UP001632038">
    <property type="component" value="Unassembled WGS sequence"/>
</dbReference>
<evidence type="ECO:0000256" key="1">
    <source>
        <dbReference type="ARBA" id="ARBA00004141"/>
    </source>
</evidence>
<feature type="transmembrane region" description="Helical" evidence="6">
    <location>
        <begin position="107"/>
        <end position="127"/>
    </location>
</feature>
<name>A0ABD3CHH7_9LAMI</name>
<keyword evidence="9" id="KW-1185">Reference proteome</keyword>
<keyword evidence="3" id="KW-0813">Transport</keyword>
<protein>
    <recommendedName>
        <fullName evidence="7">Amino acid transporter transmembrane domain-containing protein</fullName>
    </recommendedName>
</protein>
<comment type="caution">
    <text evidence="8">The sequence shown here is derived from an EMBL/GenBank/DDBJ whole genome shotgun (WGS) entry which is preliminary data.</text>
</comment>
<keyword evidence="2 6" id="KW-0812">Transmembrane</keyword>
<evidence type="ECO:0000256" key="4">
    <source>
        <dbReference type="ARBA" id="ARBA00022989"/>
    </source>
</evidence>
<gene>
    <name evidence="8" type="ORF">CASFOL_026590</name>
</gene>
<reference evidence="9" key="1">
    <citation type="journal article" date="2024" name="IScience">
        <title>Strigolactones Initiate the Formation of Haustorium-like Structures in Castilleja.</title>
        <authorList>
            <person name="Buerger M."/>
            <person name="Peterson D."/>
            <person name="Chory J."/>
        </authorList>
    </citation>
    <scope>NUCLEOTIDE SEQUENCE [LARGE SCALE GENOMIC DNA]</scope>
</reference>
<dbReference type="Pfam" id="PF01490">
    <property type="entry name" value="Aa_trans"/>
    <property type="match status" value="1"/>
</dbReference>
<keyword evidence="5 6" id="KW-0472">Membrane</keyword>
<evidence type="ECO:0000256" key="3">
    <source>
        <dbReference type="ARBA" id="ARBA00022970"/>
    </source>
</evidence>
<dbReference type="InterPro" id="IPR013057">
    <property type="entry name" value="AA_transpt_TM"/>
</dbReference>
<evidence type="ECO:0000313" key="8">
    <source>
        <dbReference type="EMBL" id="KAL3629368.1"/>
    </source>
</evidence>
<evidence type="ECO:0000256" key="2">
    <source>
        <dbReference type="ARBA" id="ARBA00022692"/>
    </source>
</evidence>
<evidence type="ECO:0000259" key="7">
    <source>
        <dbReference type="Pfam" id="PF01490"/>
    </source>
</evidence>
<evidence type="ECO:0000313" key="9">
    <source>
        <dbReference type="Proteomes" id="UP001632038"/>
    </source>
</evidence>